<dbReference type="Pfam" id="PF03399">
    <property type="entry name" value="SAC3_GANP"/>
    <property type="match status" value="1"/>
</dbReference>
<protein>
    <submittedName>
        <fullName evidence="4">Putative leucine permease transcriptional regulator</fullName>
    </submittedName>
</protein>
<feature type="region of interest" description="Disordered" evidence="2">
    <location>
        <begin position="999"/>
        <end position="1037"/>
    </location>
</feature>
<accession>K9IPR5</accession>
<dbReference type="PROSITE" id="PS50250">
    <property type="entry name" value="PCI"/>
    <property type="match status" value="1"/>
</dbReference>
<dbReference type="InterPro" id="IPR005062">
    <property type="entry name" value="SAC3/GANP/THP3_conserved"/>
</dbReference>
<dbReference type="GeneID" id="112313742"/>
<dbReference type="GO" id="GO:0005634">
    <property type="term" value="C:nucleus"/>
    <property type="evidence" value="ECO:0007669"/>
    <property type="project" value="TreeGrafter"/>
</dbReference>
<proteinExistence type="evidence at transcript level"/>
<evidence type="ECO:0000256" key="2">
    <source>
        <dbReference type="SAM" id="MobiDB-lite"/>
    </source>
</evidence>
<feature type="compositionally biased region" description="Low complexity" evidence="2">
    <location>
        <begin position="437"/>
        <end position="451"/>
    </location>
</feature>
<reference evidence="4" key="1">
    <citation type="submission" date="2012-11" db="EMBL/GenBank/DDBJ databases">
        <title>The Vampirome: Transcriptome and Proteome Analysis of the Submandibular and Accessory Glands of the Vampire Bat and Vector of Human Rabies, Desmodus rotundus.</title>
        <authorList>
            <person name="Francischetti I.M.B."/>
            <person name="Assumpcao T.C.F."/>
            <person name="Ma D."/>
            <person name="Vicente E.C."/>
            <person name="Ribeiro J.M.C."/>
        </authorList>
    </citation>
    <scope>NUCLEOTIDE SEQUENCE</scope>
    <source>
        <tissue evidence="4">Salivary gland</tissue>
    </source>
</reference>
<feature type="compositionally biased region" description="Polar residues" evidence="2">
    <location>
        <begin position="181"/>
        <end position="197"/>
    </location>
</feature>
<dbReference type="AlphaFoldDB" id="K9IPR5"/>
<dbReference type="CTD" id="114823"/>
<feature type="region of interest" description="Disordered" evidence="2">
    <location>
        <begin position="323"/>
        <end position="490"/>
    </location>
</feature>
<name>K9IPR5_DESRO</name>
<dbReference type="InterPro" id="IPR045107">
    <property type="entry name" value="SAC3/GANP/THP3"/>
</dbReference>
<feature type="compositionally biased region" description="Low complexity" evidence="2">
    <location>
        <begin position="408"/>
        <end position="422"/>
    </location>
</feature>
<dbReference type="Gene3D" id="1.25.40.990">
    <property type="match status" value="1"/>
</dbReference>
<evidence type="ECO:0000259" key="3">
    <source>
        <dbReference type="PROSITE" id="PS50250"/>
    </source>
</evidence>
<feature type="compositionally biased region" description="Polar residues" evidence="2">
    <location>
        <begin position="124"/>
        <end position="140"/>
    </location>
</feature>
<dbReference type="PANTHER" id="PTHR12436">
    <property type="entry name" value="80 KDA MCM3-ASSOCIATED PROTEIN"/>
    <property type="match status" value="1"/>
</dbReference>
<feature type="region of interest" description="Disordered" evidence="2">
    <location>
        <begin position="118"/>
        <end position="286"/>
    </location>
</feature>
<dbReference type="FunFam" id="1.25.40.990:FF:000002">
    <property type="entry name" value="Leukocyte receptor cluster member 8 homolog"/>
    <property type="match status" value="1"/>
</dbReference>
<evidence type="ECO:0000256" key="1">
    <source>
        <dbReference type="ARBA" id="ARBA00065707"/>
    </source>
</evidence>
<dbReference type="InterPro" id="IPR000717">
    <property type="entry name" value="PCI_dom"/>
</dbReference>
<evidence type="ECO:0000313" key="4">
    <source>
        <dbReference type="EMBL" id="JAA49557.1"/>
    </source>
</evidence>
<organism evidence="4">
    <name type="scientific">Desmodus rotundus</name>
    <name type="common">Vampire bat</name>
    <dbReference type="NCBI Taxonomy" id="9430"/>
    <lineage>
        <taxon>Eukaryota</taxon>
        <taxon>Metazoa</taxon>
        <taxon>Chordata</taxon>
        <taxon>Craniata</taxon>
        <taxon>Vertebrata</taxon>
        <taxon>Euteleostomi</taxon>
        <taxon>Mammalia</taxon>
        <taxon>Eutheria</taxon>
        <taxon>Laurasiatheria</taxon>
        <taxon>Chiroptera</taxon>
        <taxon>Yangochiroptera</taxon>
        <taxon>Phyllostomidae</taxon>
        <taxon>Desmodontinae</taxon>
        <taxon>Desmodus</taxon>
    </lineage>
</organism>
<dbReference type="EMBL" id="GABZ01003968">
    <property type="protein sequence ID" value="JAA49557.1"/>
    <property type="molecule type" value="mRNA"/>
</dbReference>
<dbReference type="OrthoDB" id="199574at2759"/>
<dbReference type="PANTHER" id="PTHR12436:SF4">
    <property type="entry name" value="LEUKOCYTE RECEPTOR CLUSTER MEMBER 8"/>
    <property type="match status" value="1"/>
</dbReference>
<dbReference type="RefSeq" id="XP_053770873.1">
    <property type="nucleotide sequence ID" value="XM_053914898.2"/>
</dbReference>
<sequence length="1052" mass="114600">MAANVGDQRSTDWSSQYSMVAGAGRENGMETPMHENPEWEKARQALASISKAGAAGTSAKASSNGPVASAQYVSQAEASALQQQQYYQWYQQYSYAYPYSYYYPVSMYQSYGSPSQYGMAGSYGSATPQQPSAPQHQGPLNQPPVPGMDDSMSYQAPPQQLPAAQPPQPSNPQHGAHALNSGPQPGTAPATQHSQAGPASGQAYGPHTYPEPTKPKKGQQLWNRMKPAPGTGGLKFNIQKRPFAVTSQNFSSASEGQHSSFGPQPSPEKAQNHRGSLSGKPDDWPQDMKEYVERCFTACESEEDKDRTEKLLKEVLQARLQDGSAYTIDWSREPLPGLTREPVAESPKKKRWEAPSSLHPPRGAGSTTRGGGAQSQRGTPGAGGAGRARGSSFAKFGNRNVFMKDHSSSSSTDSRSRSSSRSPTRHFRRSDSHSDSDSSYSGNECQPVGRRNPPPKGRGGRGAHMDRGRGRAQRGKRHDLAPTKRNRKRMAALECEDPERELKKQKRAARFQHGHSRRLRLEPLVLQVGSLDSSGADPDWQELQIVGTCPDITKHYLRLTCAPDPSTVRPVAVLKKSLCMVKSQWKEKQDYAFACEQMKSIRQDLTVQGVRTEFTVEVYETHARIALEKGDHEEFNQCQTQLKSLYTENLPGNVGEFTAYRILYYIFTKNSGDITTELAYLTRELKTDPCVAHALALRAAWALGNYHRFFRLYGHAPCMSGYLIDKFVDRERKAALKAMIKTYVQLSSPLPLPLFFPAHTPSGRASRPHPQSVQAPLVSCLVPSPILIFPSCPSCAPLHSLPCVLALLCLPSSTTLSQLRVPPPLMLFRRLSSVALPSLSSCFRDKLEKTAPLFAASGQMGQAPFLLESFESAKNTGETGWPWAVLTEGVLSAPWSVPTMFLRVWALVALRAVRPPHPTPKTDTGQAQEAFSVVTARGRHCFMVGRETRGAAGQPTVRTAPHSMYSGPAAGLPMGASPWLGSEHTRALNAVSVSLGASRDGGGLELGRGRQPEGQGHAPGATETEEDTGQKHGGRGCVGPAYWPAVGRGWCA</sequence>
<comment type="subunit">
    <text evidence="1">May be part of a SEM1-containing complex.</text>
</comment>
<feature type="compositionally biased region" description="Polar residues" evidence="2">
    <location>
        <begin position="245"/>
        <end position="263"/>
    </location>
</feature>
<feature type="domain" description="PCI" evidence="3">
    <location>
        <begin position="631"/>
        <end position="752"/>
    </location>
</feature>